<keyword evidence="3" id="KW-1185">Reference proteome</keyword>
<evidence type="ECO:0000313" key="2">
    <source>
        <dbReference type="EMBL" id="ORY91719.1"/>
    </source>
</evidence>
<sequence>MEKALQTLIKDYQDLNSSTIAEIDYTPSPLEFSRFVGQNRPLVIRGQGQREQTPALEKWSNAYLVEKVQEKVAIAVSPEGNADSIVNDEIFVEPATVELSMQDFLSKLDRPQPSPPLSNPTADPVYYLQSQNGNLGGEYEALLRDVGAEGPSFAREVFAQDPDACNLWIGDQRSVTSLHKDPYENIYLVIRGSKTFTLLPPAEFYCLHEQIYPHATYNFTPPSTFSITSTTPSLTLPWIPVDPHSPDLARYPRFAHARPIELTLQKGDMLYLPALWFHRVAQDVGDSPASAQGVEGEKQRATIAVNWWYDMDMSSPLWSFCSFLRKATLALDGRVEDEEAAEGSVGSP</sequence>
<dbReference type="SUPFAM" id="SSF51197">
    <property type="entry name" value="Clavaminate synthase-like"/>
    <property type="match status" value="1"/>
</dbReference>
<dbReference type="AlphaFoldDB" id="A0A1Y2G2V5"/>
<dbReference type="STRING" id="106004.A0A1Y2G2V5"/>
<dbReference type="Proteomes" id="UP000193467">
    <property type="component" value="Unassembled WGS sequence"/>
</dbReference>
<organism evidence="2 3">
    <name type="scientific">Leucosporidium creatinivorum</name>
    <dbReference type="NCBI Taxonomy" id="106004"/>
    <lineage>
        <taxon>Eukaryota</taxon>
        <taxon>Fungi</taxon>
        <taxon>Dikarya</taxon>
        <taxon>Basidiomycota</taxon>
        <taxon>Pucciniomycotina</taxon>
        <taxon>Microbotryomycetes</taxon>
        <taxon>Leucosporidiales</taxon>
        <taxon>Leucosporidium</taxon>
    </lineage>
</organism>
<evidence type="ECO:0000259" key="1">
    <source>
        <dbReference type="PROSITE" id="PS51184"/>
    </source>
</evidence>
<dbReference type="InterPro" id="IPR003347">
    <property type="entry name" value="JmjC_dom"/>
</dbReference>
<dbReference type="Pfam" id="PF13621">
    <property type="entry name" value="Cupin_8"/>
    <property type="match status" value="1"/>
</dbReference>
<gene>
    <name evidence="2" type="ORF">BCR35DRAFT_286705</name>
</gene>
<dbReference type="PANTHER" id="PTHR12461:SF99">
    <property type="entry name" value="BIFUNCTIONAL PEPTIDASE AND (3S)-LYSYL HYDROXYLASE JMJD7"/>
    <property type="match status" value="1"/>
</dbReference>
<reference evidence="2 3" key="1">
    <citation type="submission" date="2016-07" db="EMBL/GenBank/DDBJ databases">
        <title>Pervasive Adenine N6-methylation of Active Genes in Fungi.</title>
        <authorList>
            <consortium name="DOE Joint Genome Institute"/>
            <person name="Mondo S.J."/>
            <person name="Dannebaum R.O."/>
            <person name="Kuo R.C."/>
            <person name="Labutti K."/>
            <person name="Haridas S."/>
            <person name="Kuo A."/>
            <person name="Salamov A."/>
            <person name="Ahrendt S.R."/>
            <person name="Lipzen A."/>
            <person name="Sullivan W."/>
            <person name="Andreopoulos W.B."/>
            <person name="Clum A."/>
            <person name="Lindquist E."/>
            <person name="Daum C."/>
            <person name="Ramamoorthy G.K."/>
            <person name="Gryganskyi A."/>
            <person name="Culley D."/>
            <person name="Magnuson J.K."/>
            <person name="James T.Y."/>
            <person name="O'Malley M.A."/>
            <person name="Stajich J.E."/>
            <person name="Spatafora J.W."/>
            <person name="Visel A."/>
            <person name="Grigoriev I.V."/>
        </authorList>
    </citation>
    <scope>NUCLEOTIDE SEQUENCE [LARGE SCALE GENOMIC DNA]</scope>
    <source>
        <strain evidence="2 3">62-1032</strain>
    </source>
</reference>
<protein>
    <submittedName>
        <fullName evidence="2">Cupin-like domain-domain-containing protein</fullName>
    </submittedName>
</protein>
<dbReference type="PROSITE" id="PS51184">
    <property type="entry name" value="JMJC"/>
    <property type="match status" value="1"/>
</dbReference>
<feature type="domain" description="JmjC" evidence="1">
    <location>
        <begin position="117"/>
        <end position="324"/>
    </location>
</feature>
<dbReference type="SMART" id="SM00558">
    <property type="entry name" value="JmjC"/>
    <property type="match status" value="1"/>
</dbReference>
<evidence type="ECO:0000313" key="3">
    <source>
        <dbReference type="Proteomes" id="UP000193467"/>
    </source>
</evidence>
<dbReference type="InParanoid" id="A0A1Y2G2V5"/>
<dbReference type="EMBL" id="MCGR01000002">
    <property type="protein sequence ID" value="ORY91719.1"/>
    <property type="molecule type" value="Genomic_DNA"/>
</dbReference>
<dbReference type="OrthoDB" id="424465at2759"/>
<comment type="caution">
    <text evidence="2">The sequence shown here is derived from an EMBL/GenBank/DDBJ whole genome shotgun (WGS) entry which is preliminary data.</text>
</comment>
<accession>A0A1Y2G2V5</accession>
<name>A0A1Y2G2V5_9BASI</name>
<dbReference type="InterPro" id="IPR014710">
    <property type="entry name" value="RmlC-like_jellyroll"/>
</dbReference>
<dbReference type="Gene3D" id="2.60.120.10">
    <property type="entry name" value="Jelly Rolls"/>
    <property type="match status" value="1"/>
</dbReference>
<proteinExistence type="predicted"/>
<dbReference type="PANTHER" id="PTHR12461">
    <property type="entry name" value="HYPOXIA-INDUCIBLE FACTOR 1 ALPHA INHIBITOR-RELATED"/>
    <property type="match status" value="1"/>
</dbReference>
<dbReference type="InterPro" id="IPR041667">
    <property type="entry name" value="Cupin_8"/>
</dbReference>